<evidence type="ECO:0000256" key="1">
    <source>
        <dbReference type="SAM" id="MobiDB-lite"/>
    </source>
</evidence>
<feature type="region of interest" description="Disordered" evidence="1">
    <location>
        <begin position="485"/>
        <end position="548"/>
    </location>
</feature>
<sequence length="692" mass="79571">MAAKSCERGYQAKQFAPKNEGDVFSGSQNTKGPLFAQFLCRMKRFSLQKTNKGLSIMTHGLESTICNLTNDLIQYCKEQKGVLEEQSSKVSQSNEFSHRCFSKNREANNRLSKSSNLTGDDFKSVDSRLSMSLKMSSYQRKEVLEEFLDIRDSLKIIFNIVIDEVWKYCHKSINAPQIPIETPTVVEEKKVNKIKKITKKNKIILNKNAFKQKLHTDRPRNCTSKPKFLSSKKQERLSKFKRTQSRSKGNSRNAVNQSMRNFETQYVTIDLKDMDKSTFQSTILKEQSSVNNEKFNSSPANMVNNKLKESSGVSLSTKVSPRKFLECQNNPDKPDLSIDADLNSVKDSPVRQFIYDSLRSKEGIHPEIFSKKTNCPKKAPQSNFNRNFSKESDMCAPMSCNESAEENKDVQRISFEEKIDYCAKLANEVTNENFDIRQQLFKAFGYNQADEEFYISRRRGAVGEDLTEYGNNNRILHVRQSWNPNREITPTSSIQTSEFSKWNKQEDSEISSEKNMLDSFKKNNDKKESKSSNQEGIEKPKKMSNSPKVMQKVFNTLSENPGLTEIDGSQSNLKKNALKKESFDIISKAREACDKYLKLMEGENSPLKNVEKLLNPNDEEEVEKFCKTVSKNNLAPYLEPVEHLENSRRSRYQEYLVSEDDCMSSEKRSFLNSDNFMSIFEDQQVRQGGKDL</sequence>
<organism evidence="2 3">
    <name type="scientific">Euplotes crassus</name>
    <dbReference type="NCBI Taxonomy" id="5936"/>
    <lineage>
        <taxon>Eukaryota</taxon>
        <taxon>Sar</taxon>
        <taxon>Alveolata</taxon>
        <taxon>Ciliophora</taxon>
        <taxon>Intramacronucleata</taxon>
        <taxon>Spirotrichea</taxon>
        <taxon>Hypotrichia</taxon>
        <taxon>Euplotida</taxon>
        <taxon>Euplotidae</taxon>
        <taxon>Moneuplotes</taxon>
    </lineage>
</organism>
<feature type="region of interest" description="Disordered" evidence="1">
    <location>
        <begin position="214"/>
        <end position="255"/>
    </location>
</feature>
<evidence type="ECO:0000313" key="3">
    <source>
        <dbReference type="Proteomes" id="UP001295684"/>
    </source>
</evidence>
<keyword evidence="3" id="KW-1185">Reference proteome</keyword>
<name>A0AAD1Y2D3_EUPCR</name>
<proteinExistence type="predicted"/>
<gene>
    <name evidence="2" type="ORF">ECRASSUSDP1_LOCUS25576</name>
</gene>
<dbReference type="EMBL" id="CAMPGE010026366">
    <property type="protein sequence ID" value="CAI2384056.1"/>
    <property type="molecule type" value="Genomic_DNA"/>
</dbReference>
<comment type="caution">
    <text evidence="2">The sequence shown here is derived from an EMBL/GenBank/DDBJ whole genome shotgun (WGS) entry which is preliminary data.</text>
</comment>
<protein>
    <submittedName>
        <fullName evidence="2">Uncharacterized protein</fullName>
    </submittedName>
</protein>
<feature type="compositionally biased region" description="Basic and acidic residues" evidence="1">
    <location>
        <begin position="501"/>
        <end position="541"/>
    </location>
</feature>
<dbReference type="AlphaFoldDB" id="A0AAD1Y2D3"/>
<dbReference type="Proteomes" id="UP001295684">
    <property type="component" value="Unassembled WGS sequence"/>
</dbReference>
<accession>A0AAD1Y2D3</accession>
<reference evidence="2" key="1">
    <citation type="submission" date="2023-07" db="EMBL/GenBank/DDBJ databases">
        <authorList>
            <consortium name="AG Swart"/>
            <person name="Singh M."/>
            <person name="Singh A."/>
            <person name="Seah K."/>
            <person name="Emmerich C."/>
        </authorList>
    </citation>
    <scope>NUCLEOTIDE SEQUENCE</scope>
    <source>
        <strain evidence="2">DP1</strain>
    </source>
</reference>
<evidence type="ECO:0000313" key="2">
    <source>
        <dbReference type="EMBL" id="CAI2384056.1"/>
    </source>
</evidence>
<feature type="compositionally biased region" description="Polar residues" evidence="1">
    <location>
        <begin position="246"/>
        <end position="255"/>
    </location>
</feature>
<feature type="compositionally biased region" description="Polar residues" evidence="1">
    <location>
        <begin position="485"/>
        <end position="500"/>
    </location>
</feature>